<comment type="caution">
    <text evidence="2">The sequence shown here is derived from an EMBL/GenBank/DDBJ whole genome shotgun (WGS) entry which is preliminary data.</text>
</comment>
<dbReference type="EMBL" id="CAJVAS010000005">
    <property type="protein sequence ID" value="CAG7614481.1"/>
    <property type="molecule type" value="Genomic_DNA"/>
</dbReference>
<dbReference type="Proteomes" id="UP000693672">
    <property type="component" value="Unassembled WGS sequence"/>
</dbReference>
<dbReference type="Pfam" id="PF06283">
    <property type="entry name" value="ThuA"/>
    <property type="match status" value="1"/>
</dbReference>
<gene>
    <name evidence="2" type="ORF">PAESOLCIP111_01713</name>
</gene>
<evidence type="ECO:0000259" key="1">
    <source>
        <dbReference type="Pfam" id="PF06283"/>
    </source>
</evidence>
<accession>A0A916JXZ0</accession>
<reference evidence="2" key="1">
    <citation type="submission" date="2021-06" db="EMBL/GenBank/DDBJ databases">
        <authorList>
            <person name="Criscuolo A."/>
        </authorList>
    </citation>
    <scope>NUCLEOTIDE SEQUENCE</scope>
    <source>
        <strain evidence="2">CIP111600</strain>
    </source>
</reference>
<dbReference type="RefSeq" id="WP_218091509.1">
    <property type="nucleotide sequence ID" value="NZ_CAJVAS010000005.1"/>
</dbReference>
<name>A0A916JXZ0_9BACL</name>
<feature type="domain" description="ThuA-like" evidence="1">
    <location>
        <begin position="6"/>
        <end position="208"/>
    </location>
</feature>
<protein>
    <recommendedName>
        <fullName evidence="1">ThuA-like domain-containing protein</fullName>
    </recommendedName>
</protein>
<evidence type="ECO:0000313" key="3">
    <source>
        <dbReference type="Proteomes" id="UP000693672"/>
    </source>
</evidence>
<evidence type="ECO:0000313" key="2">
    <source>
        <dbReference type="EMBL" id="CAG7614481.1"/>
    </source>
</evidence>
<organism evidence="2 3">
    <name type="scientific">Paenibacillus solanacearum</name>
    <dbReference type="NCBI Taxonomy" id="2048548"/>
    <lineage>
        <taxon>Bacteria</taxon>
        <taxon>Bacillati</taxon>
        <taxon>Bacillota</taxon>
        <taxon>Bacilli</taxon>
        <taxon>Bacillales</taxon>
        <taxon>Paenibacillaceae</taxon>
        <taxon>Paenibacillus</taxon>
    </lineage>
</organism>
<dbReference type="PANTHER" id="PTHR40469:SF2">
    <property type="entry name" value="GALACTOSE-BINDING DOMAIN-LIKE SUPERFAMILY PROTEIN"/>
    <property type="match status" value="1"/>
</dbReference>
<dbReference type="InterPro" id="IPR029010">
    <property type="entry name" value="ThuA-like"/>
</dbReference>
<dbReference type="PANTHER" id="PTHR40469">
    <property type="entry name" value="SECRETED GLYCOSYL HYDROLASE"/>
    <property type="match status" value="1"/>
</dbReference>
<dbReference type="AlphaFoldDB" id="A0A916JXZ0"/>
<proteinExistence type="predicted"/>
<sequence>MHDKINVLLIGENEGAAWHPLEPARQELDDILSSRFHITVTENYEELARLDAAKYAALISYTDCWKRDLTPDQISGLLRFVSGGGGLLAIHNGISLQRSYELAQMIGAKFTGHPPYQPLRYVRALSGHPLLAGVADFDVNEEPYMFEFDPFTPKNVFLEFEYEGARYPAAWEHAYGLGKVVYLQPGHRQDSFRPEAYRQLIRNSALWTAGVEV</sequence>
<keyword evidence="3" id="KW-1185">Reference proteome</keyword>